<keyword evidence="1" id="KW-0812">Transmembrane</keyword>
<feature type="transmembrane region" description="Helical" evidence="1">
    <location>
        <begin position="69"/>
        <end position="88"/>
    </location>
</feature>
<dbReference type="InParanoid" id="A0A2T3AWU3"/>
<dbReference type="OrthoDB" id="3561545at2759"/>
<gene>
    <name evidence="2" type="ORF">M430DRAFT_21054</name>
</gene>
<proteinExistence type="predicted"/>
<accession>A0A2T3AWU3</accession>
<protein>
    <submittedName>
        <fullName evidence="2">Uncharacterized protein</fullName>
    </submittedName>
</protein>
<evidence type="ECO:0000256" key="1">
    <source>
        <dbReference type="SAM" id="Phobius"/>
    </source>
</evidence>
<name>A0A2T3AWU3_AMORE</name>
<organism evidence="2 3">
    <name type="scientific">Amorphotheca resinae ATCC 22711</name>
    <dbReference type="NCBI Taxonomy" id="857342"/>
    <lineage>
        <taxon>Eukaryota</taxon>
        <taxon>Fungi</taxon>
        <taxon>Dikarya</taxon>
        <taxon>Ascomycota</taxon>
        <taxon>Pezizomycotina</taxon>
        <taxon>Leotiomycetes</taxon>
        <taxon>Helotiales</taxon>
        <taxon>Amorphothecaceae</taxon>
        <taxon>Amorphotheca</taxon>
    </lineage>
</organism>
<keyword evidence="1" id="KW-1133">Transmembrane helix</keyword>
<reference evidence="2 3" key="1">
    <citation type="journal article" date="2018" name="New Phytol.">
        <title>Comparative genomics and transcriptomics depict ericoid mycorrhizal fungi as versatile saprotrophs and plant mutualists.</title>
        <authorList>
            <person name="Martino E."/>
            <person name="Morin E."/>
            <person name="Grelet G.A."/>
            <person name="Kuo A."/>
            <person name="Kohler A."/>
            <person name="Daghino S."/>
            <person name="Barry K.W."/>
            <person name="Cichocki N."/>
            <person name="Clum A."/>
            <person name="Dockter R.B."/>
            <person name="Hainaut M."/>
            <person name="Kuo R.C."/>
            <person name="LaButti K."/>
            <person name="Lindahl B.D."/>
            <person name="Lindquist E.A."/>
            <person name="Lipzen A."/>
            <person name="Khouja H.R."/>
            <person name="Magnuson J."/>
            <person name="Murat C."/>
            <person name="Ohm R.A."/>
            <person name="Singer S.W."/>
            <person name="Spatafora J.W."/>
            <person name="Wang M."/>
            <person name="Veneault-Fourrey C."/>
            <person name="Henrissat B."/>
            <person name="Grigoriev I.V."/>
            <person name="Martin F.M."/>
            <person name="Perotto S."/>
        </authorList>
    </citation>
    <scope>NUCLEOTIDE SEQUENCE [LARGE SCALE GENOMIC DNA]</scope>
    <source>
        <strain evidence="2 3">ATCC 22711</strain>
    </source>
</reference>
<evidence type="ECO:0000313" key="3">
    <source>
        <dbReference type="Proteomes" id="UP000241818"/>
    </source>
</evidence>
<sequence length="178" mass="20605">MSSVGNSKPSLAIKPPKTKFFDLSNLGLVLVLWDLLLGLPISYVLTLANKRIIQYLGYEKIMRCPSGILFSRCLFVTLNTVLLLAWAVQLAQEDEENVRIEREIQWWDREIERLEGLLERRKKEKKNRAKKIQRKDSGSGLEDASVIISDGKEWRESFARKVASSRERDRRVYPKVEA</sequence>
<keyword evidence="1" id="KW-0472">Membrane</keyword>
<dbReference type="EMBL" id="KZ679014">
    <property type="protein sequence ID" value="PSS13145.1"/>
    <property type="molecule type" value="Genomic_DNA"/>
</dbReference>
<dbReference type="Proteomes" id="UP000241818">
    <property type="component" value="Unassembled WGS sequence"/>
</dbReference>
<feature type="transmembrane region" description="Helical" evidence="1">
    <location>
        <begin position="26"/>
        <end position="48"/>
    </location>
</feature>
<evidence type="ECO:0000313" key="2">
    <source>
        <dbReference type="EMBL" id="PSS13145.1"/>
    </source>
</evidence>
<dbReference type="RefSeq" id="XP_024719136.1">
    <property type="nucleotide sequence ID" value="XM_024864430.1"/>
</dbReference>
<dbReference type="GeneID" id="36572511"/>
<dbReference type="AlphaFoldDB" id="A0A2T3AWU3"/>
<keyword evidence="3" id="KW-1185">Reference proteome</keyword>